<evidence type="ECO:0000256" key="1">
    <source>
        <dbReference type="SAM" id="MobiDB-lite"/>
    </source>
</evidence>
<name>A0A518H231_9BACT</name>
<dbReference type="EMBL" id="CP036426">
    <property type="protein sequence ID" value="QDV34884.1"/>
    <property type="molecule type" value="Genomic_DNA"/>
</dbReference>
<dbReference type="Proteomes" id="UP000317835">
    <property type="component" value="Chromosome"/>
</dbReference>
<dbReference type="OrthoDB" id="287062at2"/>
<accession>A0A518H231</accession>
<dbReference type="AlphaFoldDB" id="A0A518H231"/>
<feature type="region of interest" description="Disordered" evidence="1">
    <location>
        <begin position="40"/>
        <end position="67"/>
    </location>
</feature>
<evidence type="ECO:0000313" key="2">
    <source>
        <dbReference type="EMBL" id="QDV34884.1"/>
    </source>
</evidence>
<protein>
    <submittedName>
        <fullName evidence="2">Uncharacterized protein</fullName>
    </submittedName>
</protein>
<feature type="compositionally biased region" description="Basic and acidic residues" evidence="1">
    <location>
        <begin position="43"/>
        <end position="63"/>
    </location>
</feature>
<gene>
    <name evidence="2" type="ORF">ElP_27810</name>
</gene>
<proteinExistence type="predicted"/>
<organism evidence="2 3">
    <name type="scientific">Tautonia plasticadhaerens</name>
    <dbReference type="NCBI Taxonomy" id="2527974"/>
    <lineage>
        <taxon>Bacteria</taxon>
        <taxon>Pseudomonadati</taxon>
        <taxon>Planctomycetota</taxon>
        <taxon>Planctomycetia</taxon>
        <taxon>Isosphaerales</taxon>
        <taxon>Isosphaeraceae</taxon>
        <taxon>Tautonia</taxon>
    </lineage>
</organism>
<dbReference type="KEGG" id="tpla:ElP_27810"/>
<reference evidence="2 3" key="1">
    <citation type="submission" date="2019-02" db="EMBL/GenBank/DDBJ databases">
        <title>Deep-cultivation of Planctomycetes and their phenomic and genomic characterization uncovers novel biology.</title>
        <authorList>
            <person name="Wiegand S."/>
            <person name="Jogler M."/>
            <person name="Boedeker C."/>
            <person name="Pinto D."/>
            <person name="Vollmers J."/>
            <person name="Rivas-Marin E."/>
            <person name="Kohn T."/>
            <person name="Peeters S.H."/>
            <person name="Heuer A."/>
            <person name="Rast P."/>
            <person name="Oberbeckmann S."/>
            <person name="Bunk B."/>
            <person name="Jeske O."/>
            <person name="Meyerdierks A."/>
            <person name="Storesund J.E."/>
            <person name="Kallscheuer N."/>
            <person name="Luecker S."/>
            <person name="Lage O.M."/>
            <person name="Pohl T."/>
            <person name="Merkel B.J."/>
            <person name="Hornburger P."/>
            <person name="Mueller R.-W."/>
            <person name="Bruemmer F."/>
            <person name="Labrenz M."/>
            <person name="Spormann A.M."/>
            <person name="Op den Camp H."/>
            <person name="Overmann J."/>
            <person name="Amann R."/>
            <person name="Jetten M.S.M."/>
            <person name="Mascher T."/>
            <person name="Medema M.H."/>
            <person name="Devos D.P."/>
            <person name="Kaster A.-K."/>
            <person name="Ovreas L."/>
            <person name="Rohde M."/>
            <person name="Galperin M.Y."/>
            <person name="Jogler C."/>
        </authorList>
    </citation>
    <scope>NUCLEOTIDE SEQUENCE [LARGE SCALE GENOMIC DNA]</scope>
    <source>
        <strain evidence="2 3">ElP</strain>
    </source>
</reference>
<dbReference type="RefSeq" id="WP_145270093.1">
    <property type="nucleotide sequence ID" value="NZ_CP036426.1"/>
</dbReference>
<evidence type="ECO:0000313" key="3">
    <source>
        <dbReference type="Proteomes" id="UP000317835"/>
    </source>
</evidence>
<keyword evidence="3" id="KW-1185">Reference proteome</keyword>
<sequence>MTEKPPTDPADHAEDFSQRYAEDLDIVAGQAMLDLGLSNHQMGARDPDRRSEHHTFFPGDREGGTISPAGQVTLDSGLMNPELLTANYDEATQRIWQKTQLQDRAQAIIAHELAEHEYGDHELALIAAPETNLPISYAARELLRRMEAGWRGR</sequence>